<gene>
    <name evidence="2" type="ORF">ABIA52_001105</name>
</gene>
<evidence type="ECO:0000313" key="2">
    <source>
        <dbReference type="EMBL" id="MFK4638216.1"/>
    </source>
</evidence>
<name>A0ABW8N3L5_9MICC</name>
<evidence type="ECO:0000256" key="1">
    <source>
        <dbReference type="SAM" id="Phobius"/>
    </source>
</evidence>
<evidence type="ECO:0000313" key="3">
    <source>
        <dbReference type="Proteomes" id="UP001620520"/>
    </source>
</evidence>
<dbReference type="EMBL" id="JBIYEW010000003">
    <property type="protein sequence ID" value="MFK4638216.1"/>
    <property type="molecule type" value="Genomic_DNA"/>
</dbReference>
<keyword evidence="1" id="KW-0472">Membrane</keyword>
<organism evidence="2 3">
    <name type="scientific">Paenarthrobacter histidinolovorans</name>
    <dbReference type="NCBI Taxonomy" id="43664"/>
    <lineage>
        <taxon>Bacteria</taxon>
        <taxon>Bacillati</taxon>
        <taxon>Actinomycetota</taxon>
        <taxon>Actinomycetes</taxon>
        <taxon>Micrococcales</taxon>
        <taxon>Micrococcaceae</taxon>
        <taxon>Paenarthrobacter</taxon>
    </lineage>
</organism>
<sequence length="151" mass="16060">MISKANKHKIAYISIGTLILVGVGFGTAAATPTLIDDHRETAVSQQQPPTQTSNIFKVNSRGQTFGSIAQDQVAEPDLILAKATNGKIGYVNNVELKVATGHPSLFKSPEEALKWQAAQNNRAVSVPVYEDDGMTTIGEFVIAPTPTGTPQ</sequence>
<dbReference type="Proteomes" id="UP001620520">
    <property type="component" value="Unassembled WGS sequence"/>
</dbReference>
<protein>
    <submittedName>
        <fullName evidence="2">Uncharacterized protein</fullName>
    </submittedName>
</protein>
<keyword evidence="1" id="KW-0812">Transmembrane</keyword>
<keyword evidence="3" id="KW-1185">Reference proteome</keyword>
<feature type="transmembrane region" description="Helical" evidence="1">
    <location>
        <begin position="12"/>
        <end position="35"/>
    </location>
</feature>
<keyword evidence="1" id="KW-1133">Transmembrane helix</keyword>
<accession>A0ABW8N3L5</accession>
<reference evidence="2 3" key="1">
    <citation type="submission" date="2024-10" db="EMBL/GenBank/DDBJ databases">
        <title>Novel secondary metabolite-producing bacteria for plant disease control.</title>
        <authorList>
            <person name="Chevrette M."/>
        </authorList>
    </citation>
    <scope>NUCLEOTIDE SEQUENCE [LARGE SCALE GENOMIC DNA]</scope>
    <source>
        <strain evidence="2 3">J30 TE3557</strain>
    </source>
</reference>
<comment type="caution">
    <text evidence="2">The sequence shown here is derived from an EMBL/GenBank/DDBJ whole genome shotgun (WGS) entry which is preliminary data.</text>
</comment>
<proteinExistence type="predicted"/>
<dbReference type="RefSeq" id="WP_404593837.1">
    <property type="nucleotide sequence ID" value="NZ_JBIYEW010000003.1"/>
</dbReference>